<evidence type="ECO:0000313" key="5">
    <source>
        <dbReference type="EMBL" id="CAK0807245.1"/>
    </source>
</evidence>
<dbReference type="InterPro" id="IPR023750">
    <property type="entry name" value="RbsD-like_sf"/>
</dbReference>
<evidence type="ECO:0000313" key="6">
    <source>
        <dbReference type="Proteomes" id="UP001189429"/>
    </source>
</evidence>
<dbReference type="PANTHER" id="PTHR31690">
    <property type="entry name" value="FUCOSE MUTAROTASE"/>
    <property type="match status" value="1"/>
</dbReference>
<feature type="region of interest" description="Disordered" evidence="4">
    <location>
        <begin position="1"/>
        <end position="56"/>
    </location>
</feature>
<feature type="non-terminal residue" evidence="5">
    <location>
        <position position="1"/>
    </location>
</feature>
<sequence length="253" mass="27372">QDRDSGDGSPPPPPEPGPGARGARQRRRRGRRQGGPIARSRDTARSNNGHPCSPHLCILPERSYTPRVDGLRPTRSRVRRFCGSWSLVLSAAAVAMGLLKGLDPLLTADLLYVLRAMGHGDELVVCDCNFPATTTAEATTTKKLVSLPGADCPQAIDAICSVLPLDFFVPDPAHFMSPQEGVELPPAGKKVHATVQAALDKHCGVKMQPLDRFAFYERAKKAFAVVQTMERRPYGCYILKKGVVGPDGNDLKP</sequence>
<proteinExistence type="predicted"/>
<accession>A0ABN9QT32</accession>
<comment type="catalytic activity">
    <reaction evidence="2">
        <text>alpha-L-fucose = beta-L-fucose</text>
        <dbReference type="Rhea" id="RHEA:25580"/>
        <dbReference type="ChEBI" id="CHEBI:42548"/>
        <dbReference type="ChEBI" id="CHEBI:42589"/>
        <dbReference type="EC" id="5.1.3.29"/>
    </reaction>
</comment>
<keyword evidence="6" id="KW-1185">Reference proteome</keyword>
<dbReference type="SUPFAM" id="SSF102546">
    <property type="entry name" value="RbsD-like"/>
    <property type="match status" value="1"/>
</dbReference>
<comment type="caution">
    <text evidence="5">The sequence shown here is derived from an EMBL/GenBank/DDBJ whole genome shotgun (WGS) entry which is preliminary data.</text>
</comment>
<protein>
    <recommendedName>
        <fullName evidence="3">L-fucose mutarotase</fullName>
        <ecNumber evidence="3">5.1.3.29</ecNumber>
    </recommendedName>
</protein>
<dbReference type="EC" id="5.1.3.29" evidence="3"/>
<dbReference type="EMBL" id="CAUYUJ010003886">
    <property type="protein sequence ID" value="CAK0807245.1"/>
    <property type="molecule type" value="Genomic_DNA"/>
</dbReference>
<keyword evidence="1" id="KW-0413">Isomerase</keyword>
<evidence type="ECO:0000256" key="4">
    <source>
        <dbReference type="SAM" id="MobiDB-lite"/>
    </source>
</evidence>
<reference evidence="5" key="1">
    <citation type="submission" date="2023-10" db="EMBL/GenBank/DDBJ databases">
        <authorList>
            <person name="Chen Y."/>
            <person name="Shah S."/>
            <person name="Dougan E. K."/>
            <person name="Thang M."/>
            <person name="Chan C."/>
        </authorList>
    </citation>
    <scope>NUCLEOTIDE SEQUENCE [LARGE SCALE GENOMIC DNA]</scope>
</reference>
<dbReference type="InterPro" id="IPR007721">
    <property type="entry name" value="RbsD_FucU"/>
</dbReference>
<dbReference type="InterPro" id="IPR050443">
    <property type="entry name" value="RbsD/FucU_mutarotase"/>
</dbReference>
<evidence type="ECO:0000256" key="2">
    <source>
        <dbReference type="ARBA" id="ARBA00036324"/>
    </source>
</evidence>
<dbReference type="Gene3D" id="3.40.1650.10">
    <property type="entry name" value="RbsD-like domain"/>
    <property type="match status" value="1"/>
</dbReference>
<evidence type="ECO:0000256" key="1">
    <source>
        <dbReference type="ARBA" id="ARBA00023235"/>
    </source>
</evidence>
<dbReference type="Proteomes" id="UP001189429">
    <property type="component" value="Unassembled WGS sequence"/>
</dbReference>
<dbReference type="PANTHER" id="PTHR31690:SF4">
    <property type="entry name" value="FUCOSE MUTAROTASE"/>
    <property type="match status" value="1"/>
</dbReference>
<dbReference type="Pfam" id="PF05025">
    <property type="entry name" value="RbsD_FucU"/>
    <property type="match status" value="1"/>
</dbReference>
<name>A0ABN9QT32_9DINO</name>
<feature type="compositionally biased region" description="Basic residues" evidence="4">
    <location>
        <begin position="23"/>
        <end position="32"/>
    </location>
</feature>
<gene>
    <name evidence="5" type="ORF">PCOR1329_LOCUS13178</name>
</gene>
<organism evidence="5 6">
    <name type="scientific">Prorocentrum cordatum</name>
    <dbReference type="NCBI Taxonomy" id="2364126"/>
    <lineage>
        <taxon>Eukaryota</taxon>
        <taxon>Sar</taxon>
        <taxon>Alveolata</taxon>
        <taxon>Dinophyceae</taxon>
        <taxon>Prorocentrales</taxon>
        <taxon>Prorocentraceae</taxon>
        <taxon>Prorocentrum</taxon>
    </lineage>
</organism>
<evidence type="ECO:0000256" key="3">
    <source>
        <dbReference type="ARBA" id="ARBA00038859"/>
    </source>
</evidence>